<sequence>MKSSRLSYGRGRVGHDSHGEPFPVELQIPKIKSTSSFDHPHMEHTRDALWGHLTDEGEGGCLCRRVEEIKVLHQVSHTRADGNDSLPMPLRLTANGEGDKIGEVEYVFLLTTPVLSRHPVRVRARMACRIIELCHNNLKVEGRVEFECELEVSRLDDLKEELPREWVPNFGDRTRGGCCSFALLRDEDNSLLASWI</sequence>
<gene>
    <name evidence="2" type="ORF">GOBAR_AA12931</name>
</gene>
<protein>
    <submittedName>
        <fullName evidence="2">Uncharacterized protein</fullName>
    </submittedName>
</protein>
<name>A0A2P5XWI6_GOSBA</name>
<dbReference type="Proteomes" id="UP000239757">
    <property type="component" value="Unassembled WGS sequence"/>
</dbReference>
<dbReference type="AlphaFoldDB" id="A0A2P5XWI6"/>
<evidence type="ECO:0000313" key="3">
    <source>
        <dbReference type="Proteomes" id="UP000239757"/>
    </source>
</evidence>
<reference evidence="2 3" key="1">
    <citation type="submission" date="2015-01" db="EMBL/GenBank/DDBJ databases">
        <title>Genome of allotetraploid Gossypium barbadense reveals genomic plasticity and fiber elongation in cotton evolution.</title>
        <authorList>
            <person name="Chen X."/>
            <person name="Liu X."/>
            <person name="Zhao B."/>
            <person name="Zheng H."/>
            <person name="Hu Y."/>
            <person name="Lu G."/>
            <person name="Yang C."/>
            <person name="Chen J."/>
            <person name="Shan C."/>
            <person name="Zhang L."/>
            <person name="Zhou Y."/>
            <person name="Wang L."/>
            <person name="Guo W."/>
            <person name="Bai Y."/>
            <person name="Ruan J."/>
            <person name="Shangguan X."/>
            <person name="Mao Y."/>
            <person name="Jiang J."/>
            <person name="Zhu Y."/>
            <person name="Lei J."/>
            <person name="Kang H."/>
            <person name="Chen S."/>
            <person name="He X."/>
            <person name="Wang R."/>
            <person name="Wang Y."/>
            <person name="Chen J."/>
            <person name="Wang L."/>
            <person name="Yu S."/>
            <person name="Wang B."/>
            <person name="Wei J."/>
            <person name="Song S."/>
            <person name="Lu X."/>
            <person name="Gao Z."/>
            <person name="Gu W."/>
            <person name="Deng X."/>
            <person name="Ma D."/>
            <person name="Wang S."/>
            <person name="Liang W."/>
            <person name="Fang L."/>
            <person name="Cai C."/>
            <person name="Zhu X."/>
            <person name="Zhou B."/>
            <person name="Zhang Y."/>
            <person name="Chen Z."/>
            <person name="Xu S."/>
            <person name="Zhu R."/>
            <person name="Wang S."/>
            <person name="Zhang T."/>
            <person name="Zhao G."/>
        </authorList>
    </citation>
    <scope>NUCLEOTIDE SEQUENCE [LARGE SCALE GENOMIC DNA]</scope>
    <source>
        <strain evidence="3">cv. Xinhai21</strain>
        <tissue evidence="2">Leaf</tissue>
    </source>
</reference>
<evidence type="ECO:0000313" key="2">
    <source>
        <dbReference type="EMBL" id="PPS07711.1"/>
    </source>
</evidence>
<proteinExistence type="predicted"/>
<dbReference type="EMBL" id="KZ664109">
    <property type="protein sequence ID" value="PPS07711.1"/>
    <property type="molecule type" value="Genomic_DNA"/>
</dbReference>
<feature type="region of interest" description="Disordered" evidence="1">
    <location>
        <begin position="1"/>
        <end position="23"/>
    </location>
</feature>
<accession>A0A2P5XWI6</accession>
<evidence type="ECO:0000256" key="1">
    <source>
        <dbReference type="SAM" id="MobiDB-lite"/>
    </source>
</evidence>
<organism evidence="2 3">
    <name type="scientific">Gossypium barbadense</name>
    <name type="common">Sea Island cotton</name>
    <name type="synonym">Hibiscus barbadensis</name>
    <dbReference type="NCBI Taxonomy" id="3634"/>
    <lineage>
        <taxon>Eukaryota</taxon>
        <taxon>Viridiplantae</taxon>
        <taxon>Streptophyta</taxon>
        <taxon>Embryophyta</taxon>
        <taxon>Tracheophyta</taxon>
        <taxon>Spermatophyta</taxon>
        <taxon>Magnoliopsida</taxon>
        <taxon>eudicotyledons</taxon>
        <taxon>Gunneridae</taxon>
        <taxon>Pentapetalae</taxon>
        <taxon>rosids</taxon>
        <taxon>malvids</taxon>
        <taxon>Malvales</taxon>
        <taxon>Malvaceae</taxon>
        <taxon>Malvoideae</taxon>
        <taxon>Gossypium</taxon>
    </lineage>
</organism>